<dbReference type="EMBL" id="CP144699">
    <property type="protein sequence ID" value="WVZ19711.1"/>
    <property type="molecule type" value="Genomic_DNA"/>
</dbReference>
<evidence type="ECO:0000313" key="1">
    <source>
        <dbReference type="EMBL" id="WVZ19711.1"/>
    </source>
</evidence>
<proteinExistence type="predicted"/>
<evidence type="ECO:0000313" key="2">
    <source>
        <dbReference type="Proteomes" id="UP001374535"/>
    </source>
</evidence>
<keyword evidence="2" id="KW-1185">Reference proteome</keyword>
<dbReference type="Proteomes" id="UP001374535">
    <property type="component" value="Chromosome 2"/>
</dbReference>
<sequence>MSLAGGEDSCGGRSESLVAACRRRRRNPPLAAFVRRETLGLYFPFLSECEAWEGDPKSSELRALGLAILHHSHPATTQCYSHFHYKSANKKTLGLGCSLCFLMTHNSIHTPTMLQQKRKGPRSAPTECTPNFHLLHPYLWSWANKFHVTPLVLSPTL</sequence>
<dbReference type="AlphaFoldDB" id="A0AAQ3S8L3"/>
<reference evidence="1 2" key="1">
    <citation type="journal article" date="2023" name="Life. Sci Alliance">
        <title>Evolutionary insights into 3D genome organization and epigenetic landscape of Vigna mungo.</title>
        <authorList>
            <person name="Junaid A."/>
            <person name="Singh B."/>
            <person name="Bhatia S."/>
        </authorList>
    </citation>
    <scope>NUCLEOTIDE SEQUENCE [LARGE SCALE GENOMIC DNA]</scope>
    <source>
        <strain evidence="1">Urdbean</strain>
    </source>
</reference>
<gene>
    <name evidence="1" type="ORF">V8G54_007033</name>
</gene>
<protein>
    <submittedName>
        <fullName evidence="1">Uncharacterized protein</fullName>
    </submittedName>
</protein>
<organism evidence="1 2">
    <name type="scientific">Vigna mungo</name>
    <name type="common">Black gram</name>
    <name type="synonym">Phaseolus mungo</name>
    <dbReference type="NCBI Taxonomy" id="3915"/>
    <lineage>
        <taxon>Eukaryota</taxon>
        <taxon>Viridiplantae</taxon>
        <taxon>Streptophyta</taxon>
        <taxon>Embryophyta</taxon>
        <taxon>Tracheophyta</taxon>
        <taxon>Spermatophyta</taxon>
        <taxon>Magnoliopsida</taxon>
        <taxon>eudicotyledons</taxon>
        <taxon>Gunneridae</taxon>
        <taxon>Pentapetalae</taxon>
        <taxon>rosids</taxon>
        <taxon>fabids</taxon>
        <taxon>Fabales</taxon>
        <taxon>Fabaceae</taxon>
        <taxon>Papilionoideae</taxon>
        <taxon>50 kb inversion clade</taxon>
        <taxon>NPAAA clade</taxon>
        <taxon>indigoferoid/millettioid clade</taxon>
        <taxon>Phaseoleae</taxon>
        <taxon>Vigna</taxon>
    </lineage>
</organism>
<name>A0AAQ3S8L3_VIGMU</name>
<feature type="non-terminal residue" evidence="1">
    <location>
        <position position="157"/>
    </location>
</feature>
<accession>A0AAQ3S8L3</accession>